<feature type="transmembrane region" description="Helical" evidence="1">
    <location>
        <begin position="83"/>
        <end position="100"/>
    </location>
</feature>
<accession>A0A6G6WJK7</accession>
<keyword evidence="3" id="KW-1185">Reference proteome</keyword>
<dbReference type="AlphaFoldDB" id="A0A6G6WJK7"/>
<evidence type="ECO:0000313" key="2">
    <source>
        <dbReference type="EMBL" id="QIG45323.1"/>
    </source>
</evidence>
<feature type="transmembrane region" description="Helical" evidence="1">
    <location>
        <begin position="144"/>
        <end position="162"/>
    </location>
</feature>
<dbReference type="RefSeq" id="WP_165237778.1">
    <property type="nucleotide sequence ID" value="NZ_CP049257.1"/>
</dbReference>
<name>A0A6G6WJK7_9ACTN</name>
<evidence type="ECO:0000313" key="3">
    <source>
        <dbReference type="Proteomes" id="UP000502996"/>
    </source>
</evidence>
<feature type="transmembrane region" description="Helical" evidence="1">
    <location>
        <begin position="174"/>
        <end position="195"/>
    </location>
</feature>
<protein>
    <recommendedName>
        <fullName evidence="4">DUF998 domain-containing protein</fullName>
    </recommendedName>
</protein>
<sequence length="279" mass="28902">MAMHSGSTTKTYLYLRVGLVGLAVFLGAALVLEIALGDGPWLDSISAYFYTPVRNVFVGTLCAMGVCLIALKGRDRPREDLMLNLAGMCAPLVALCPTPLDGRVPASYVPGVENGVGALLVVGALGVVFAAWTVRRGADAAGDLVALAASGGGVLAVGLWFALDRSSFLDYAHYAAAVLMFGLVVAVALVNAAQVEEFVAAGGTLTMGAATTFRRLYRAIASAMGVVLGGALVLGVVYLVSGAEPFAHWVFVVEALLLALFTAFWVLQTVQYAVDGAPQ</sequence>
<feature type="transmembrane region" description="Helical" evidence="1">
    <location>
        <begin position="12"/>
        <end position="32"/>
    </location>
</feature>
<gene>
    <name evidence="2" type="ORF">G5V58_23500</name>
</gene>
<evidence type="ECO:0008006" key="4">
    <source>
        <dbReference type="Google" id="ProtNLM"/>
    </source>
</evidence>
<reference evidence="2 3" key="1">
    <citation type="submission" date="2020-02" db="EMBL/GenBank/DDBJ databases">
        <title>Full genome sequence of Nocardioides sp. R-3366.</title>
        <authorList>
            <person name="Im W.-T."/>
        </authorList>
    </citation>
    <scope>NUCLEOTIDE SEQUENCE [LARGE SCALE GENOMIC DNA]</scope>
    <source>
        <strain evidence="2 3">R-3366</strain>
    </source>
</reference>
<keyword evidence="1" id="KW-1133">Transmembrane helix</keyword>
<evidence type="ECO:0000256" key="1">
    <source>
        <dbReference type="SAM" id="Phobius"/>
    </source>
</evidence>
<feature type="transmembrane region" description="Helical" evidence="1">
    <location>
        <begin position="52"/>
        <end position="71"/>
    </location>
</feature>
<feature type="transmembrane region" description="Helical" evidence="1">
    <location>
        <begin position="112"/>
        <end position="132"/>
    </location>
</feature>
<feature type="transmembrane region" description="Helical" evidence="1">
    <location>
        <begin position="216"/>
        <end position="240"/>
    </location>
</feature>
<dbReference type="Proteomes" id="UP000502996">
    <property type="component" value="Chromosome"/>
</dbReference>
<feature type="transmembrane region" description="Helical" evidence="1">
    <location>
        <begin position="246"/>
        <end position="267"/>
    </location>
</feature>
<keyword evidence="1" id="KW-0812">Transmembrane</keyword>
<keyword evidence="1" id="KW-0472">Membrane</keyword>
<proteinExistence type="predicted"/>
<dbReference type="KEGG" id="nano:G5V58_23500"/>
<dbReference type="EMBL" id="CP049257">
    <property type="protein sequence ID" value="QIG45323.1"/>
    <property type="molecule type" value="Genomic_DNA"/>
</dbReference>
<organism evidence="2 3">
    <name type="scientific">Nocardioides anomalus</name>
    <dbReference type="NCBI Taxonomy" id="2712223"/>
    <lineage>
        <taxon>Bacteria</taxon>
        <taxon>Bacillati</taxon>
        <taxon>Actinomycetota</taxon>
        <taxon>Actinomycetes</taxon>
        <taxon>Propionibacteriales</taxon>
        <taxon>Nocardioidaceae</taxon>
        <taxon>Nocardioides</taxon>
    </lineage>
</organism>